<name>A3LWH9_PICST</name>
<dbReference type="OMA" id="NENYLVY"/>
<evidence type="ECO:0000259" key="8">
    <source>
        <dbReference type="Pfam" id="PF02875"/>
    </source>
</evidence>
<protein>
    <recommendedName>
        <fullName evidence="7">Dihydrofolate synthetase</fullName>
        <ecNumber evidence="7">6.3.2.12</ecNumber>
    </recommendedName>
</protein>
<dbReference type="GO" id="GO:0005829">
    <property type="term" value="C:cytosol"/>
    <property type="evidence" value="ECO:0007669"/>
    <property type="project" value="TreeGrafter"/>
</dbReference>
<dbReference type="GO" id="GO:0006730">
    <property type="term" value="P:one-carbon metabolic process"/>
    <property type="evidence" value="ECO:0007669"/>
    <property type="project" value="UniProtKB-KW"/>
</dbReference>
<dbReference type="OrthoDB" id="5212574at2759"/>
<evidence type="ECO:0000256" key="6">
    <source>
        <dbReference type="ARBA" id="ARBA00022842"/>
    </source>
</evidence>
<dbReference type="eggNOG" id="KOG2525">
    <property type="taxonomic scope" value="Eukaryota"/>
</dbReference>
<dbReference type="GO" id="GO:0004326">
    <property type="term" value="F:tetrahydrofolylpolyglutamate synthase activity"/>
    <property type="evidence" value="ECO:0007669"/>
    <property type="project" value="InterPro"/>
</dbReference>
<evidence type="ECO:0000256" key="5">
    <source>
        <dbReference type="ARBA" id="ARBA00022840"/>
    </source>
</evidence>
<dbReference type="STRING" id="322104.A3LWH9"/>
<keyword evidence="4 7" id="KW-0547">Nucleotide-binding</keyword>
<dbReference type="GO" id="GO:0008841">
    <property type="term" value="F:dihydrofolate synthase activity"/>
    <property type="evidence" value="ECO:0007669"/>
    <property type="project" value="UniProtKB-EC"/>
</dbReference>
<accession>A3LWH9</accession>
<dbReference type="PROSITE" id="PS01011">
    <property type="entry name" value="FOLYLPOLYGLU_SYNT_1"/>
    <property type="match status" value="1"/>
</dbReference>
<evidence type="ECO:0000313" key="9">
    <source>
        <dbReference type="EMBL" id="ABN67281.2"/>
    </source>
</evidence>
<comment type="catalytic activity">
    <reaction evidence="7">
        <text>7,8-dihydropteroate + L-glutamate + ATP = 7,8-dihydrofolate + ADP + phosphate + H(+)</text>
        <dbReference type="Rhea" id="RHEA:23584"/>
        <dbReference type="ChEBI" id="CHEBI:15378"/>
        <dbReference type="ChEBI" id="CHEBI:17839"/>
        <dbReference type="ChEBI" id="CHEBI:29985"/>
        <dbReference type="ChEBI" id="CHEBI:30616"/>
        <dbReference type="ChEBI" id="CHEBI:43474"/>
        <dbReference type="ChEBI" id="CHEBI:57451"/>
        <dbReference type="ChEBI" id="CHEBI:456216"/>
        <dbReference type="EC" id="6.3.2.12"/>
    </reaction>
</comment>
<dbReference type="SUPFAM" id="SSF53244">
    <property type="entry name" value="MurD-like peptide ligases, peptide-binding domain"/>
    <property type="match status" value="1"/>
</dbReference>
<dbReference type="HOGENOM" id="CLU_015869_2_0_1"/>
<dbReference type="NCBIfam" id="TIGR01499">
    <property type="entry name" value="folC"/>
    <property type="match status" value="1"/>
</dbReference>
<sequence length="438" mass="48132">MPIDLGLSRVYSLLKQLNNPHINAYKTIHVAGTNGKGSTVAYLSSILTKSKVRNGRFTSPHMLYYNDCICINDEVYPLSKFQKVSNLVQEQNQLHKLGCTEFELLTVTAFKIFELENVEIAVVEVGLGGRLDATNALEPYNKTTKGGVIATAITKIGIDHENLLGNTLAAISGEKAGIIKRMIPCVLDRTNVKVVVETVQNRANELDVPLTLVDGIEEAEPAPAQIISQEVQDLLTLSPLKGDYQLQNLSVSLKVVELVSPYFLDDAGNCRITNETIRSGIGATRWPGRLQSVQIPNFDFSVLLDGAHNESAAIELGKHLRKQRNGQGIIFVIGMTKGKSLASLLSHIAEKTKDTVIGTSFTPPENMPWISSFPIHQLQQEASQYVEDVDKFVGEDISKVFAHVKKYRDQGDERQVVVCGSLYLCGDVLRLVESGESN</sequence>
<keyword evidence="5 7" id="KW-0067">ATP-binding</keyword>
<dbReference type="Gene3D" id="3.90.190.20">
    <property type="entry name" value="Mur ligase, C-terminal domain"/>
    <property type="match status" value="1"/>
</dbReference>
<keyword evidence="3" id="KW-0479">Metal-binding</keyword>
<dbReference type="FunCoup" id="A3LWH9">
    <property type="interactions" value="218"/>
</dbReference>
<evidence type="ECO:0000256" key="7">
    <source>
        <dbReference type="PIRNR" id="PIRNR001563"/>
    </source>
</evidence>
<dbReference type="InterPro" id="IPR018109">
    <property type="entry name" value="Folylpolyglutamate_synth_CS"/>
</dbReference>
<dbReference type="EC" id="6.3.2.12" evidence="7"/>
<dbReference type="KEGG" id="pic:PICST_47181"/>
<dbReference type="UniPathway" id="UPA00850"/>
<evidence type="ECO:0000256" key="2">
    <source>
        <dbReference type="ARBA" id="ARBA00022598"/>
    </source>
</evidence>
<keyword evidence="7" id="KW-0554">One-carbon metabolism</keyword>
<dbReference type="Gene3D" id="3.40.1190.10">
    <property type="entry name" value="Mur-like, catalytic domain"/>
    <property type="match status" value="1"/>
</dbReference>
<keyword evidence="2 7" id="KW-0436">Ligase</keyword>
<dbReference type="InterPro" id="IPR004101">
    <property type="entry name" value="Mur_ligase_C"/>
</dbReference>
<evidence type="ECO:0000256" key="1">
    <source>
        <dbReference type="ARBA" id="ARBA00008276"/>
    </source>
</evidence>
<dbReference type="SUPFAM" id="SSF53623">
    <property type="entry name" value="MurD-like peptide ligases, catalytic domain"/>
    <property type="match status" value="1"/>
</dbReference>
<feature type="domain" description="Mur ligase C-terminal" evidence="8">
    <location>
        <begin position="288"/>
        <end position="396"/>
    </location>
</feature>
<keyword evidence="6" id="KW-0460">Magnesium</keyword>
<gene>
    <name evidence="9" type="primary">FOL3</name>
    <name evidence="9" type="ORF">PICST_47181</name>
</gene>
<evidence type="ECO:0000256" key="4">
    <source>
        <dbReference type="ARBA" id="ARBA00022741"/>
    </source>
</evidence>
<dbReference type="InterPro" id="IPR001645">
    <property type="entry name" value="Folylpolyglutamate_synth"/>
</dbReference>
<comment type="similarity">
    <text evidence="1 7">Belongs to the folylpolyglutamate synthase family.</text>
</comment>
<dbReference type="Pfam" id="PF02875">
    <property type="entry name" value="Mur_ligase_C"/>
    <property type="match status" value="1"/>
</dbReference>
<dbReference type="InterPro" id="IPR036615">
    <property type="entry name" value="Mur_ligase_C_dom_sf"/>
</dbReference>
<comment type="pathway">
    <text evidence="7">Cofactor biosynthesis; tetrahydrofolylpolyglutamate biosynthesis.</text>
</comment>
<dbReference type="InParanoid" id="A3LWH9"/>
<dbReference type="InterPro" id="IPR036565">
    <property type="entry name" value="Mur-like_cat_sf"/>
</dbReference>
<dbReference type="GO" id="GO:0005524">
    <property type="term" value="F:ATP binding"/>
    <property type="evidence" value="ECO:0007669"/>
    <property type="project" value="UniProtKB-KW"/>
</dbReference>
<keyword evidence="10" id="KW-1185">Reference proteome</keyword>
<dbReference type="GO" id="GO:0046872">
    <property type="term" value="F:metal ion binding"/>
    <property type="evidence" value="ECO:0007669"/>
    <property type="project" value="UniProtKB-KW"/>
</dbReference>
<dbReference type="PANTHER" id="PTHR11136">
    <property type="entry name" value="FOLYLPOLYGLUTAMATE SYNTHASE-RELATED"/>
    <property type="match status" value="1"/>
</dbReference>
<dbReference type="RefSeq" id="XP_001385310.2">
    <property type="nucleotide sequence ID" value="XM_001385273.1"/>
</dbReference>
<proteinExistence type="inferred from homology"/>
<dbReference type="EMBL" id="CP000499">
    <property type="protein sequence ID" value="ABN67281.2"/>
    <property type="molecule type" value="Genomic_DNA"/>
</dbReference>
<organism evidence="9 10">
    <name type="scientific">Scheffersomyces stipitis (strain ATCC 58785 / CBS 6054 / NBRC 10063 / NRRL Y-11545)</name>
    <name type="common">Yeast</name>
    <name type="synonym">Pichia stipitis</name>
    <dbReference type="NCBI Taxonomy" id="322104"/>
    <lineage>
        <taxon>Eukaryota</taxon>
        <taxon>Fungi</taxon>
        <taxon>Dikarya</taxon>
        <taxon>Ascomycota</taxon>
        <taxon>Saccharomycotina</taxon>
        <taxon>Pichiomycetes</taxon>
        <taxon>Debaryomycetaceae</taxon>
        <taxon>Scheffersomyces</taxon>
    </lineage>
</organism>
<evidence type="ECO:0000313" key="10">
    <source>
        <dbReference type="Proteomes" id="UP000002258"/>
    </source>
</evidence>
<dbReference type="GO" id="GO:0005739">
    <property type="term" value="C:mitochondrion"/>
    <property type="evidence" value="ECO:0007669"/>
    <property type="project" value="TreeGrafter"/>
</dbReference>
<dbReference type="AlphaFoldDB" id="A3LWH9"/>
<reference evidence="9 10" key="1">
    <citation type="journal article" date="2007" name="Nat. Biotechnol.">
        <title>Genome sequence of the lignocellulose-bioconverting and xylose-fermenting yeast Pichia stipitis.</title>
        <authorList>
            <person name="Jeffries T.W."/>
            <person name="Grigoriev I.V."/>
            <person name="Grimwood J."/>
            <person name="Laplaza J.M."/>
            <person name="Aerts A."/>
            <person name="Salamov A."/>
            <person name="Schmutz J."/>
            <person name="Lindquist E."/>
            <person name="Dehal P."/>
            <person name="Shapiro H."/>
            <person name="Jin Y.S."/>
            <person name="Passoth V."/>
            <person name="Richardson P.M."/>
        </authorList>
    </citation>
    <scope>NUCLEOTIDE SEQUENCE [LARGE SCALE GENOMIC DNA]</scope>
    <source>
        <strain evidence="10">ATCC 58785 / CBS 6054 / NBRC 10063 / NRRL Y-11545</strain>
    </source>
</reference>
<dbReference type="GeneID" id="4839262"/>
<dbReference type="PANTHER" id="PTHR11136:SF0">
    <property type="entry name" value="DIHYDROFOLATE SYNTHETASE-RELATED"/>
    <property type="match status" value="1"/>
</dbReference>
<dbReference type="Proteomes" id="UP000002258">
    <property type="component" value="Chromosome 5"/>
</dbReference>
<evidence type="ECO:0000256" key="3">
    <source>
        <dbReference type="ARBA" id="ARBA00022723"/>
    </source>
</evidence>
<dbReference type="PIRSF" id="PIRSF001563">
    <property type="entry name" value="Folylpolyglu_synth"/>
    <property type="match status" value="1"/>
</dbReference>